<organism evidence="2 3">
    <name type="scientific">Cohnella cellulosilytica</name>
    <dbReference type="NCBI Taxonomy" id="986710"/>
    <lineage>
        <taxon>Bacteria</taxon>
        <taxon>Bacillati</taxon>
        <taxon>Bacillota</taxon>
        <taxon>Bacilli</taxon>
        <taxon>Bacillales</taxon>
        <taxon>Paenibacillaceae</taxon>
        <taxon>Cohnella</taxon>
    </lineage>
</organism>
<dbReference type="PANTHER" id="PTHR43236">
    <property type="entry name" value="ANTITOXIN HIGA1"/>
    <property type="match status" value="1"/>
</dbReference>
<name>A0ABW2FK42_9BACL</name>
<feature type="domain" description="IrrE N-terminal-like" evidence="1">
    <location>
        <begin position="20"/>
        <end position="110"/>
    </location>
</feature>
<protein>
    <submittedName>
        <fullName evidence="2">ImmA/IrrE family metallo-endopeptidase</fullName>
    </submittedName>
</protein>
<evidence type="ECO:0000313" key="2">
    <source>
        <dbReference type="EMBL" id="MFC7152430.1"/>
    </source>
</evidence>
<dbReference type="EMBL" id="JBHTAI010000023">
    <property type="protein sequence ID" value="MFC7152430.1"/>
    <property type="molecule type" value="Genomic_DNA"/>
</dbReference>
<comment type="caution">
    <text evidence="2">The sequence shown here is derived from an EMBL/GenBank/DDBJ whole genome shotgun (WGS) entry which is preliminary data.</text>
</comment>
<reference evidence="3" key="1">
    <citation type="journal article" date="2019" name="Int. J. Syst. Evol. Microbiol.">
        <title>The Global Catalogue of Microorganisms (GCM) 10K type strain sequencing project: providing services to taxonomists for standard genome sequencing and annotation.</title>
        <authorList>
            <consortium name="The Broad Institute Genomics Platform"/>
            <consortium name="The Broad Institute Genome Sequencing Center for Infectious Disease"/>
            <person name="Wu L."/>
            <person name="Ma J."/>
        </authorList>
    </citation>
    <scope>NUCLEOTIDE SEQUENCE [LARGE SCALE GENOMIC DNA]</scope>
    <source>
        <strain evidence="3">KCTC 12907</strain>
    </source>
</reference>
<evidence type="ECO:0000313" key="3">
    <source>
        <dbReference type="Proteomes" id="UP001596378"/>
    </source>
</evidence>
<accession>A0ABW2FK42</accession>
<sequence>MVKRITDKYHTNDPLLIASHKQILIFYEDFKNVWGYFNSSRRVMMIHVNSNLSEELQRFVIAHELGHRIMHPNVNVPFLRSNTLHSIERIEREANQFAVELLVEDQLLLDGLTIYEAAAVCGVPVELAYLKKIPR</sequence>
<evidence type="ECO:0000259" key="1">
    <source>
        <dbReference type="Pfam" id="PF06114"/>
    </source>
</evidence>
<dbReference type="Gene3D" id="1.10.10.2910">
    <property type="match status" value="1"/>
</dbReference>
<dbReference type="Pfam" id="PF06114">
    <property type="entry name" value="Peptidase_M78"/>
    <property type="match status" value="1"/>
</dbReference>
<dbReference type="InterPro" id="IPR010359">
    <property type="entry name" value="IrrE_HExxH"/>
</dbReference>
<gene>
    <name evidence="2" type="ORF">ACFQMJ_28175</name>
</gene>
<proteinExistence type="predicted"/>
<dbReference type="Proteomes" id="UP001596378">
    <property type="component" value="Unassembled WGS sequence"/>
</dbReference>
<keyword evidence="3" id="KW-1185">Reference proteome</keyword>
<dbReference type="InterPro" id="IPR052345">
    <property type="entry name" value="Rad_response_metalloprotease"/>
</dbReference>
<dbReference type="PANTHER" id="PTHR43236:SF1">
    <property type="entry name" value="BLL7220 PROTEIN"/>
    <property type="match status" value="1"/>
</dbReference>